<sequence length="115" mass="13298">MKNNQAVFDIFFDNIARYDNFISVTIANKIGVMDENLNWLILPKFEEFKKLGKNHYQITLDGKIGLLDGNLHTILEPKYDYIGENFINGFAKIGLNDKYGFIGENGEIIEPRFDF</sequence>
<name>A0AAU7EAA9_9BACT</name>
<dbReference type="RefSeq" id="WP_348518950.1">
    <property type="nucleotide sequence ID" value="NZ_CP155620.1"/>
</dbReference>
<organism evidence="1">
    <name type="scientific">Campylobacter sp. CCS1377</name>
    <dbReference type="NCBI Taxonomy" id="3158229"/>
    <lineage>
        <taxon>Bacteria</taxon>
        <taxon>Pseudomonadati</taxon>
        <taxon>Campylobacterota</taxon>
        <taxon>Epsilonproteobacteria</taxon>
        <taxon>Campylobacterales</taxon>
        <taxon>Campylobacteraceae</taxon>
        <taxon>Campylobacter</taxon>
    </lineage>
</organism>
<protein>
    <submittedName>
        <fullName evidence="1">WG repeat-containing protein</fullName>
    </submittedName>
</protein>
<dbReference type="AlphaFoldDB" id="A0AAU7EAA9"/>
<proteinExistence type="predicted"/>
<dbReference type="InterPro" id="IPR032774">
    <property type="entry name" value="WG_beta_rep"/>
</dbReference>
<accession>A0AAU7EAA9</accession>
<dbReference type="EMBL" id="CP155620">
    <property type="protein sequence ID" value="XBJ29834.1"/>
    <property type="molecule type" value="Genomic_DNA"/>
</dbReference>
<reference evidence="1" key="1">
    <citation type="submission" date="2024-05" db="EMBL/GenBank/DDBJ databases">
        <title>Campylobacter coli isolated from environmental waters in Slovenia.</title>
        <authorList>
            <person name="Zautner A.E."/>
            <person name="Bunk B."/>
            <person name="Riedel T."/>
            <person name="Sproeer C."/>
        </authorList>
    </citation>
    <scope>NUCLEOTIDE SEQUENCE</scope>
    <source>
        <strain evidence="1">CCS1377</strain>
    </source>
</reference>
<evidence type="ECO:0000313" key="1">
    <source>
        <dbReference type="EMBL" id="XBJ29834.1"/>
    </source>
</evidence>
<dbReference type="Pfam" id="PF14903">
    <property type="entry name" value="WG_beta_rep"/>
    <property type="match status" value="1"/>
</dbReference>
<gene>
    <name evidence="1" type="ORF">AAH949_03095</name>
</gene>